<feature type="non-terminal residue" evidence="2">
    <location>
        <position position="72"/>
    </location>
</feature>
<feature type="non-terminal residue" evidence="2">
    <location>
        <position position="1"/>
    </location>
</feature>
<evidence type="ECO:0000313" key="1">
    <source>
        <dbReference type="EMBL" id="CAK9012723.1"/>
    </source>
</evidence>
<gene>
    <name evidence="1" type="ORF">CCMP2556_LOCUS10972</name>
    <name evidence="2" type="ORF">CCMP2556_LOCUS11089</name>
</gene>
<dbReference type="EMBL" id="CAXAMN010005237">
    <property type="protein sequence ID" value="CAK9013013.1"/>
    <property type="molecule type" value="Genomic_DNA"/>
</dbReference>
<evidence type="ECO:0000313" key="2">
    <source>
        <dbReference type="EMBL" id="CAK9013013.1"/>
    </source>
</evidence>
<sequence length="72" mass="8557">PKPTILYSNYRFVLELYLPLPKNMDWPAAMANKCLGFCLAFEDWWCQYEAYERHASTIKKEVKQRAPPGFNR</sequence>
<keyword evidence="3" id="KW-1185">Reference proteome</keyword>
<proteinExistence type="predicted"/>
<protein>
    <submittedName>
        <fullName evidence="2">Uncharacterized protein</fullName>
    </submittedName>
</protein>
<dbReference type="EMBL" id="CAXAMN010005181">
    <property type="protein sequence ID" value="CAK9012723.1"/>
    <property type="molecule type" value="Genomic_DNA"/>
</dbReference>
<reference evidence="2 3" key="1">
    <citation type="submission" date="2024-02" db="EMBL/GenBank/DDBJ databases">
        <authorList>
            <person name="Chen Y."/>
            <person name="Shah S."/>
            <person name="Dougan E. K."/>
            <person name="Thang M."/>
            <person name="Chan C."/>
        </authorList>
    </citation>
    <scope>NUCLEOTIDE SEQUENCE [LARGE SCALE GENOMIC DNA]</scope>
</reference>
<accession>A0ABP0JF96</accession>
<dbReference type="Proteomes" id="UP001642484">
    <property type="component" value="Unassembled WGS sequence"/>
</dbReference>
<evidence type="ECO:0000313" key="3">
    <source>
        <dbReference type="Proteomes" id="UP001642484"/>
    </source>
</evidence>
<name>A0ABP0JF96_9DINO</name>
<organism evidence="2 3">
    <name type="scientific">Durusdinium trenchii</name>
    <dbReference type="NCBI Taxonomy" id="1381693"/>
    <lineage>
        <taxon>Eukaryota</taxon>
        <taxon>Sar</taxon>
        <taxon>Alveolata</taxon>
        <taxon>Dinophyceae</taxon>
        <taxon>Suessiales</taxon>
        <taxon>Symbiodiniaceae</taxon>
        <taxon>Durusdinium</taxon>
    </lineage>
</organism>
<comment type="caution">
    <text evidence="2">The sequence shown here is derived from an EMBL/GenBank/DDBJ whole genome shotgun (WGS) entry which is preliminary data.</text>
</comment>